<sequence length="161" mass="17929">MKRLSSPGKYNATLNDYLREVHCICPKCGGNAVITAESKYSLPWQPFDVSLTCHGCPHREGWPSSNWNSDFVNYDPASGIEPYFGYTLSLQISIKGQSFGVFSPVHAQDIAEYITATDRPSPANSKWAMVNRLPKWVKLAKNRGVVLRSIEKLIGHAARMA</sequence>
<dbReference type="AlphaFoldDB" id="A0A7T8EDP8"/>
<organism evidence="1">
    <name type="scientific">Shewanella algae</name>
    <dbReference type="NCBI Taxonomy" id="38313"/>
    <lineage>
        <taxon>Bacteria</taxon>
        <taxon>Pseudomonadati</taxon>
        <taxon>Pseudomonadota</taxon>
        <taxon>Gammaproteobacteria</taxon>
        <taxon>Alteromonadales</taxon>
        <taxon>Shewanellaceae</taxon>
        <taxon>Shewanella</taxon>
    </lineage>
</organism>
<dbReference type="EMBL" id="CP032664">
    <property type="protein sequence ID" value="QQO84483.1"/>
    <property type="molecule type" value="Genomic_DNA"/>
</dbReference>
<dbReference type="RefSeq" id="WP_144128606.1">
    <property type="nucleotide sequence ID" value="NZ_CP032664.1"/>
</dbReference>
<evidence type="ECO:0000313" key="1">
    <source>
        <dbReference type="EMBL" id="QQO84483.1"/>
    </source>
</evidence>
<accession>A0A7T8EDP8</accession>
<gene>
    <name evidence="1" type="ORF">D7032_15310</name>
</gene>
<name>A0A7T8EDP8_9GAMM</name>
<reference evidence="1" key="1">
    <citation type="submission" date="2018-09" db="EMBL/GenBank/DDBJ databases">
        <title>Genome sequencing and analysis.</title>
        <authorList>
            <person name="Huang Y.-T."/>
        </authorList>
    </citation>
    <scope>NUCLEOTIDE SEQUENCE</scope>
    <source>
        <strain evidence="1">HIDE</strain>
    </source>
</reference>
<protein>
    <submittedName>
        <fullName evidence="1">Uncharacterized protein</fullName>
    </submittedName>
</protein>
<proteinExistence type="predicted"/>